<evidence type="ECO:0000313" key="3">
    <source>
        <dbReference type="Proteomes" id="UP000321323"/>
    </source>
</evidence>
<dbReference type="Proteomes" id="UP000321323">
    <property type="component" value="Chromosome"/>
</dbReference>
<dbReference type="EMBL" id="CP136508">
    <property type="protein sequence ID" value="WUR11768.1"/>
    <property type="molecule type" value="Genomic_DNA"/>
</dbReference>
<feature type="signal peptide" evidence="1">
    <location>
        <begin position="1"/>
        <end position="25"/>
    </location>
</feature>
<evidence type="ECO:0000313" key="2">
    <source>
        <dbReference type="EMBL" id="WUR11768.1"/>
    </source>
</evidence>
<feature type="chain" id="PRO_5046763583" description="PEP-CTERM sorting domain-containing protein" evidence="1">
    <location>
        <begin position="26"/>
        <end position="282"/>
    </location>
</feature>
<protein>
    <recommendedName>
        <fullName evidence="4">PEP-CTERM sorting domain-containing protein</fullName>
    </recommendedName>
</protein>
<evidence type="ECO:0000256" key="1">
    <source>
        <dbReference type="SAM" id="SignalP"/>
    </source>
</evidence>
<name>A0ABZ1UGE7_9BURK</name>
<gene>
    <name evidence="2" type="ORF">E7V67_018955</name>
</gene>
<organism evidence="2 3">
    <name type="scientific">[Empedobacter] haloabium</name>
    <dbReference type="NCBI Taxonomy" id="592317"/>
    <lineage>
        <taxon>Bacteria</taxon>
        <taxon>Pseudomonadati</taxon>
        <taxon>Pseudomonadota</taxon>
        <taxon>Betaproteobacteria</taxon>
        <taxon>Burkholderiales</taxon>
        <taxon>Oxalobacteraceae</taxon>
        <taxon>Telluria group</taxon>
        <taxon>Telluria group incertae sedis</taxon>
    </lineage>
</organism>
<accession>A0ABZ1UGE7</accession>
<evidence type="ECO:0008006" key="4">
    <source>
        <dbReference type="Google" id="ProtNLM"/>
    </source>
</evidence>
<sequence>MTHPLFRPLAVISLCLTTLPNTALARAGGTADAAIGNVRLGVLDLTPADGLAAGFDLLAVAPSLYASLNAAPAEYYAAGSPGPGIAATVAVGFGASGGTAATSGALADVAAHATGAANLGEYGYAAASGNQEVRLTLHPYSVLTVAGHLSSQAARDADAWHYDAVGMTSISIVDANGYTYTQHTRQSLSYADWPAHMAIEEDFTLAYANGGAEAQAVTLYFQTWSNVTRIAAPVPEPSMAALLAAGALCLVGWRSGWRSRAPKRQRRPVAWAACPWRKRCPA</sequence>
<keyword evidence="1" id="KW-0732">Signal</keyword>
<keyword evidence="3" id="KW-1185">Reference proteome</keyword>
<proteinExistence type="predicted"/>
<reference evidence="2 3" key="1">
    <citation type="journal article" date="2019" name="Int. J. Syst. Evol. Microbiol.">
        <title>The Draft Whole-Genome Sequence of the Antibiotic Producer Empedobacter haloabium ATCC 31962 Provides Indications for Its Taxonomic Reclassification.</title>
        <authorList>
            <person name="Miess H."/>
            <person name="Arlt P."/>
            <person name="Apel A.K."/>
            <person name="Weber T."/>
            <person name="Nieselt K."/>
            <person name="Hanssen F."/>
            <person name="Czemmel S."/>
            <person name="Nahnsen S."/>
            <person name="Gross H."/>
        </authorList>
    </citation>
    <scope>NUCLEOTIDE SEQUENCE [LARGE SCALE GENOMIC DNA]</scope>
    <source>
        <strain evidence="2 3">ATCC 31962</strain>
    </source>
</reference>